<dbReference type="OrthoDB" id="9804721at2"/>
<feature type="domain" description="UspA" evidence="2">
    <location>
        <begin position="156"/>
        <end position="276"/>
    </location>
</feature>
<gene>
    <name evidence="3" type="ORF">BJ122_11558</name>
</gene>
<name>A0A318TFS8_9BRAD</name>
<sequence length="277" mass="29605">MLNDILVHLPVERPAEPVIDCAVSVAKLFGAHLEAIACAYQPINPAIVVGASAAYYADASQYNTNLDKATQRLDQFKATVGAAGLPHDGRTIADSPALANETLSLIGRMYDLNIVAQPDPAHPCNHDGLAEAVLFNSGRPMLLVPYIHAGPLQPNRVLICWDGSRPAARAVHDAMPWLKRAKTIEIVTINEDPDVAGDTSCDALVAHLSRHKLSATTNKFNCDSGKIHSALLSLAADSCADLMVMGGYGHSRLREFILGGVTRGMFKSLTVPTLMAH</sequence>
<dbReference type="Proteomes" id="UP000248148">
    <property type="component" value="Unassembled WGS sequence"/>
</dbReference>
<organism evidence="3 4">
    <name type="scientific">Rhodopseudomonas faecalis</name>
    <dbReference type="NCBI Taxonomy" id="99655"/>
    <lineage>
        <taxon>Bacteria</taxon>
        <taxon>Pseudomonadati</taxon>
        <taxon>Pseudomonadota</taxon>
        <taxon>Alphaproteobacteria</taxon>
        <taxon>Hyphomicrobiales</taxon>
        <taxon>Nitrobacteraceae</taxon>
        <taxon>Rhodopseudomonas</taxon>
    </lineage>
</organism>
<dbReference type="PANTHER" id="PTHR46268">
    <property type="entry name" value="STRESS RESPONSE PROTEIN NHAX"/>
    <property type="match status" value="1"/>
</dbReference>
<dbReference type="SUPFAM" id="SSF52402">
    <property type="entry name" value="Adenine nucleotide alpha hydrolases-like"/>
    <property type="match status" value="2"/>
</dbReference>
<comment type="caution">
    <text evidence="3">The sequence shown here is derived from an EMBL/GenBank/DDBJ whole genome shotgun (WGS) entry which is preliminary data.</text>
</comment>
<dbReference type="Pfam" id="PF00582">
    <property type="entry name" value="Usp"/>
    <property type="match status" value="1"/>
</dbReference>
<dbReference type="CDD" id="cd00293">
    <property type="entry name" value="USP-like"/>
    <property type="match status" value="1"/>
</dbReference>
<dbReference type="PRINTS" id="PR01438">
    <property type="entry name" value="UNVRSLSTRESS"/>
</dbReference>
<accession>A0A318TFS8</accession>
<dbReference type="EMBL" id="QJTI01000015">
    <property type="protein sequence ID" value="PYF02028.1"/>
    <property type="molecule type" value="Genomic_DNA"/>
</dbReference>
<dbReference type="InterPro" id="IPR006015">
    <property type="entry name" value="Universal_stress_UspA"/>
</dbReference>
<proteinExistence type="inferred from homology"/>
<reference evidence="3 4" key="1">
    <citation type="submission" date="2018-06" db="EMBL/GenBank/DDBJ databases">
        <title>Genomic Encyclopedia of Archaeal and Bacterial Type Strains, Phase II (KMG-II): from individual species to whole genera.</title>
        <authorList>
            <person name="Goeker M."/>
        </authorList>
    </citation>
    <scope>NUCLEOTIDE SEQUENCE [LARGE SCALE GENOMIC DNA]</scope>
    <source>
        <strain evidence="3 4">JCM 11668</strain>
    </source>
</reference>
<dbReference type="PANTHER" id="PTHR46268:SF15">
    <property type="entry name" value="UNIVERSAL STRESS PROTEIN HP_0031"/>
    <property type="match status" value="1"/>
</dbReference>
<comment type="similarity">
    <text evidence="1">Belongs to the universal stress protein A family.</text>
</comment>
<evidence type="ECO:0000259" key="2">
    <source>
        <dbReference type="Pfam" id="PF00582"/>
    </source>
</evidence>
<evidence type="ECO:0000313" key="4">
    <source>
        <dbReference type="Proteomes" id="UP000248148"/>
    </source>
</evidence>
<dbReference type="InterPro" id="IPR006016">
    <property type="entry name" value="UspA"/>
</dbReference>
<keyword evidence="4" id="KW-1185">Reference proteome</keyword>
<dbReference type="Gene3D" id="3.40.50.12370">
    <property type="match status" value="1"/>
</dbReference>
<evidence type="ECO:0000313" key="3">
    <source>
        <dbReference type="EMBL" id="PYF02028.1"/>
    </source>
</evidence>
<dbReference type="RefSeq" id="WP_110781373.1">
    <property type="nucleotide sequence ID" value="NZ_QJTI01000015.1"/>
</dbReference>
<protein>
    <submittedName>
        <fullName evidence="3">Universal stress protein family protein</fullName>
    </submittedName>
</protein>
<evidence type="ECO:0000256" key="1">
    <source>
        <dbReference type="ARBA" id="ARBA00008791"/>
    </source>
</evidence>
<dbReference type="AlphaFoldDB" id="A0A318TFS8"/>